<dbReference type="eggNOG" id="ENOG50341VT">
    <property type="taxonomic scope" value="Bacteria"/>
</dbReference>
<dbReference type="AlphaFoldDB" id="D4YJK4"/>
<comment type="caution">
    <text evidence="1">The sequence shown here is derived from an EMBL/GenBank/DDBJ whole genome shotgun (WGS) entry which is preliminary data.</text>
</comment>
<accession>D4YJK4</accession>
<organism evidence="1 2">
    <name type="scientific">Brevibacterium mcbrellneri ATCC 49030</name>
    <dbReference type="NCBI Taxonomy" id="585530"/>
    <lineage>
        <taxon>Bacteria</taxon>
        <taxon>Bacillati</taxon>
        <taxon>Actinomycetota</taxon>
        <taxon>Actinomycetes</taxon>
        <taxon>Micrococcales</taxon>
        <taxon>Brevibacteriaceae</taxon>
        <taxon>Brevibacterium</taxon>
    </lineage>
</organism>
<sequence>MTRTIRAVTPRCDGFEATHSNNRLVVRQCPDKGIVLTFNGQPLLVLKAEFYCEWNRENQFLAVQSSTIKVLTSASTQPLFRYEYLRDPNNVPSAHLHVHAHRDAMTYVMTKVGRTTRRPQRRGGKDGIPALQDLHFPLGGHRFRPALEDILEMLIDEFNVDHERGARDVLAEARAAWRMTQTKAAVRDAPGAAVEALTALGYHITAPDSASATRHVDRLRSL</sequence>
<protein>
    <submittedName>
        <fullName evidence="1">Uncharacterized protein</fullName>
    </submittedName>
</protein>
<proteinExistence type="predicted"/>
<evidence type="ECO:0000313" key="2">
    <source>
        <dbReference type="Proteomes" id="UP000005714"/>
    </source>
</evidence>
<keyword evidence="2" id="KW-1185">Reference proteome</keyword>
<dbReference type="EMBL" id="ADNU01000007">
    <property type="protein sequence ID" value="EFG48595.1"/>
    <property type="molecule type" value="Genomic_DNA"/>
</dbReference>
<gene>
    <name evidence="1" type="ORF">HMPREF0183_0114</name>
</gene>
<reference evidence="1 2" key="1">
    <citation type="submission" date="2010-04" db="EMBL/GenBank/DDBJ databases">
        <authorList>
            <person name="Qin X."/>
            <person name="Bachman B."/>
            <person name="Battles P."/>
            <person name="Bell A."/>
            <person name="Bess C."/>
            <person name="Bickham C."/>
            <person name="Chaboub L."/>
            <person name="Chen D."/>
            <person name="Coyle M."/>
            <person name="Deiros D.R."/>
            <person name="Dinh H."/>
            <person name="Forbes L."/>
            <person name="Fowler G."/>
            <person name="Francisco L."/>
            <person name="Fu Q."/>
            <person name="Gubbala S."/>
            <person name="Hale W."/>
            <person name="Han Y."/>
            <person name="Hemphill L."/>
            <person name="Highlander S.K."/>
            <person name="Hirani K."/>
            <person name="Hogues M."/>
            <person name="Jackson L."/>
            <person name="Jakkamsetti A."/>
            <person name="Javaid M."/>
            <person name="Jiang H."/>
            <person name="Korchina V."/>
            <person name="Kovar C."/>
            <person name="Lara F."/>
            <person name="Lee S."/>
            <person name="Mata R."/>
            <person name="Mathew T."/>
            <person name="Moen C."/>
            <person name="Morales K."/>
            <person name="Munidasa M."/>
            <person name="Nazareth L."/>
            <person name="Ngo R."/>
            <person name="Nguyen L."/>
            <person name="Okwuonu G."/>
            <person name="Ongeri F."/>
            <person name="Patil S."/>
            <person name="Petrosino J."/>
            <person name="Pham C."/>
            <person name="Pham P."/>
            <person name="Pu L.-L."/>
            <person name="Puazo M."/>
            <person name="Raj R."/>
            <person name="Reid J."/>
            <person name="Rouhana J."/>
            <person name="Saada N."/>
            <person name="Shang Y."/>
            <person name="Simmons D."/>
            <person name="Thornton R."/>
            <person name="Warren J."/>
            <person name="Weissenberger G."/>
            <person name="Zhang J."/>
            <person name="Zhang L."/>
            <person name="Zhou C."/>
            <person name="Zhu D."/>
            <person name="Muzny D."/>
            <person name="Worley K."/>
            <person name="Gibbs R."/>
        </authorList>
    </citation>
    <scope>NUCLEOTIDE SEQUENCE [LARGE SCALE GENOMIC DNA]</scope>
    <source>
        <strain evidence="1 2">ATCC 49030</strain>
    </source>
</reference>
<name>D4YJK4_9MICO</name>
<dbReference type="Proteomes" id="UP000005714">
    <property type="component" value="Unassembled WGS sequence"/>
</dbReference>
<evidence type="ECO:0000313" key="1">
    <source>
        <dbReference type="EMBL" id="EFG48595.1"/>
    </source>
</evidence>